<organism evidence="1 2">
    <name type="scientific">Lucilia cuprina</name>
    <name type="common">Green bottle fly</name>
    <name type="synonym">Australian sheep blowfly</name>
    <dbReference type="NCBI Taxonomy" id="7375"/>
    <lineage>
        <taxon>Eukaryota</taxon>
        <taxon>Metazoa</taxon>
        <taxon>Ecdysozoa</taxon>
        <taxon>Arthropoda</taxon>
        <taxon>Hexapoda</taxon>
        <taxon>Insecta</taxon>
        <taxon>Pterygota</taxon>
        <taxon>Neoptera</taxon>
        <taxon>Endopterygota</taxon>
        <taxon>Diptera</taxon>
        <taxon>Brachycera</taxon>
        <taxon>Muscomorpha</taxon>
        <taxon>Oestroidea</taxon>
        <taxon>Calliphoridae</taxon>
        <taxon>Luciliinae</taxon>
        <taxon>Lucilia</taxon>
    </lineage>
</organism>
<evidence type="ECO:0000313" key="2">
    <source>
        <dbReference type="Proteomes" id="UP000037069"/>
    </source>
</evidence>
<evidence type="ECO:0000313" key="1">
    <source>
        <dbReference type="EMBL" id="KNC29900.1"/>
    </source>
</evidence>
<evidence type="ECO:0008006" key="3">
    <source>
        <dbReference type="Google" id="ProtNLM"/>
    </source>
</evidence>
<sequence>MKTKTSLSIKHLTHSSQHVFKLVPSFIYFTAPASFKRMALNGSIMYKKDLNQFDVTFILTAPKLNGQPWTVLNVTVNGCEYLVKSRGNNIKKFPYFFLSELRVSNPDFPKNCPIEKGKEIPVRNFYIRSEKISMNFPQVPFSCICILRRHRVQAFKLFFNGSFGEQK</sequence>
<reference evidence="1 2" key="1">
    <citation type="journal article" date="2015" name="Nat. Commun.">
        <title>Lucilia cuprina genome unlocks parasitic fly biology to underpin future interventions.</title>
        <authorList>
            <person name="Anstead C.A."/>
            <person name="Korhonen P.K."/>
            <person name="Young N.D."/>
            <person name="Hall R.S."/>
            <person name="Jex A.R."/>
            <person name="Murali S.C."/>
            <person name="Hughes D.S."/>
            <person name="Lee S.F."/>
            <person name="Perry T."/>
            <person name="Stroehlein A.J."/>
            <person name="Ansell B.R."/>
            <person name="Breugelmans B."/>
            <person name="Hofmann A."/>
            <person name="Qu J."/>
            <person name="Dugan S."/>
            <person name="Lee S.L."/>
            <person name="Chao H."/>
            <person name="Dinh H."/>
            <person name="Han Y."/>
            <person name="Doddapaneni H.V."/>
            <person name="Worley K.C."/>
            <person name="Muzny D.M."/>
            <person name="Ioannidis P."/>
            <person name="Waterhouse R.M."/>
            <person name="Zdobnov E.M."/>
            <person name="James P.J."/>
            <person name="Bagnall N.H."/>
            <person name="Kotze A.C."/>
            <person name="Gibbs R.A."/>
            <person name="Richards S."/>
            <person name="Batterham P."/>
            <person name="Gasser R.B."/>
        </authorList>
    </citation>
    <scope>NUCLEOTIDE SEQUENCE [LARGE SCALE GENOMIC DNA]</scope>
    <source>
        <strain evidence="1 2">LS</strain>
        <tissue evidence="1">Full body</tissue>
    </source>
</reference>
<protein>
    <recommendedName>
        <fullName evidence="3">MD-2-related lipid-recognition domain-containing protein</fullName>
    </recommendedName>
</protein>
<accession>A0A0L0CCC7</accession>
<gene>
    <name evidence="1" type="ORF">FF38_01688</name>
</gene>
<keyword evidence="2" id="KW-1185">Reference proteome</keyword>
<name>A0A0L0CCC7_LUCCU</name>
<dbReference type="EMBL" id="JRES01000610">
    <property type="protein sequence ID" value="KNC29900.1"/>
    <property type="molecule type" value="Genomic_DNA"/>
</dbReference>
<proteinExistence type="predicted"/>
<dbReference type="Pfam" id="PF06477">
    <property type="entry name" value="DUF1091"/>
    <property type="match status" value="1"/>
</dbReference>
<comment type="caution">
    <text evidence="1">The sequence shown here is derived from an EMBL/GenBank/DDBJ whole genome shotgun (WGS) entry which is preliminary data.</text>
</comment>
<dbReference type="Proteomes" id="UP000037069">
    <property type="component" value="Unassembled WGS sequence"/>
</dbReference>
<dbReference type="AlphaFoldDB" id="A0A0L0CCC7"/>
<dbReference type="InterPro" id="IPR010512">
    <property type="entry name" value="DUF1091"/>
</dbReference>